<evidence type="ECO:0000313" key="1">
    <source>
        <dbReference type="EMBL" id="EMC97898.1"/>
    </source>
</evidence>
<organism evidence="1 2">
    <name type="scientific">Baudoinia panamericana (strain UAMH 10762)</name>
    <name type="common">Angels' share fungus</name>
    <name type="synonym">Baudoinia compniacensis (strain UAMH 10762)</name>
    <dbReference type="NCBI Taxonomy" id="717646"/>
    <lineage>
        <taxon>Eukaryota</taxon>
        <taxon>Fungi</taxon>
        <taxon>Dikarya</taxon>
        <taxon>Ascomycota</taxon>
        <taxon>Pezizomycotina</taxon>
        <taxon>Dothideomycetes</taxon>
        <taxon>Dothideomycetidae</taxon>
        <taxon>Mycosphaerellales</taxon>
        <taxon>Teratosphaeriaceae</taxon>
        <taxon>Baudoinia</taxon>
    </lineage>
</organism>
<reference evidence="1 2" key="1">
    <citation type="journal article" date="2012" name="PLoS Pathog.">
        <title>Diverse lifestyles and strategies of plant pathogenesis encoded in the genomes of eighteen Dothideomycetes fungi.</title>
        <authorList>
            <person name="Ohm R.A."/>
            <person name="Feau N."/>
            <person name="Henrissat B."/>
            <person name="Schoch C.L."/>
            <person name="Horwitz B.A."/>
            <person name="Barry K.W."/>
            <person name="Condon B.J."/>
            <person name="Copeland A.C."/>
            <person name="Dhillon B."/>
            <person name="Glaser F."/>
            <person name="Hesse C.N."/>
            <person name="Kosti I."/>
            <person name="LaButti K."/>
            <person name="Lindquist E.A."/>
            <person name="Lucas S."/>
            <person name="Salamov A.A."/>
            <person name="Bradshaw R.E."/>
            <person name="Ciuffetti L."/>
            <person name="Hamelin R.C."/>
            <person name="Kema G.H.J."/>
            <person name="Lawrence C."/>
            <person name="Scott J.A."/>
            <person name="Spatafora J.W."/>
            <person name="Turgeon B.G."/>
            <person name="de Wit P.J.G.M."/>
            <person name="Zhong S."/>
            <person name="Goodwin S.B."/>
            <person name="Grigoriev I.V."/>
        </authorList>
    </citation>
    <scope>NUCLEOTIDE SEQUENCE [LARGE SCALE GENOMIC DNA]</scope>
    <source>
        <strain evidence="1 2">UAMH 10762</strain>
    </source>
</reference>
<sequence>MCKVLCLRYECGHMYEFCLSKCRGAFSGTSRRTGLPSKNCRLNPFLRRGLSSLCGACVQRDKLLECDEREELAEAEVRRFRDKLDDPKCDRRTIDEDHSRLKQAQESARRVRYDNYDIMDAAAREFPFRPKRVPTSPPPARRLRGSLLCLEIKPEDIGGDCNSVEQ</sequence>
<dbReference type="GeneID" id="19114017"/>
<gene>
    <name evidence="1" type="ORF">BAUCODRAFT_407116</name>
</gene>
<protein>
    <submittedName>
        <fullName evidence="1">Uncharacterized protein</fullName>
    </submittedName>
</protein>
<dbReference type="KEGG" id="bcom:BAUCODRAFT_407116"/>
<dbReference type="HOGENOM" id="CLU_1602385_0_0_1"/>
<accession>M2N1U7</accession>
<dbReference type="Proteomes" id="UP000011761">
    <property type="component" value="Unassembled WGS sequence"/>
</dbReference>
<dbReference type="AlphaFoldDB" id="M2N1U7"/>
<evidence type="ECO:0000313" key="2">
    <source>
        <dbReference type="Proteomes" id="UP000011761"/>
    </source>
</evidence>
<dbReference type="EMBL" id="KB445553">
    <property type="protein sequence ID" value="EMC97898.1"/>
    <property type="molecule type" value="Genomic_DNA"/>
</dbReference>
<dbReference type="RefSeq" id="XP_007674785.1">
    <property type="nucleotide sequence ID" value="XM_007676595.1"/>
</dbReference>
<name>M2N1U7_BAUPA</name>
<proteinExistence type="predicted"/>
<keyword evidence="2" id="KW-1185">Reference proteome</keyword>